<gene>
    <name evidence="7" type="ORF">FB558_1566</name>
</gene>
<keyword evidence="2" id="KW-1003">Cell membrane</keyword>
<evidence type="ECO:0000256" key="6">
    <source>
        <dbReference type="SAM" id="Phobius"/>
    </source>
</evidence>
<evidence type="ECO:0000256" key="5">
    <source>
        <dbReference type="ARBA" id="ARBA00023136"/>
    </source>
</evidence>
<organism evidence="7 8">
    <name type="scientific">Pseudonocardia kunmingensis</name>
    <dbReference type="NCBI Taxonomy" id="630975"/>
    <lineage>
        <taxon>Bacteria</taxon>
        <taxon>Bacillati</taxon>
        <taxon>Actinomycetota</taxon>
        <taxon>Actinomycetes</taxon>
        <taxon>Pseudonocardiales</taxon>
        <taxon>Pseudonocardiaceae</taxon>
        <taxon>Pseudonocardia</taxon>
    </lineage>
</organism>
<feature type="transmembrane region" description="Helical" evidence="6">
    <location>
        <begin position="165"/>
        <end position="187"/>
    </location>
</feature>
<dbReference type="EMBL" id="VFPA01000001">
    <property type="protein sequence ID" value="TQM14790.1"/>
    <property type="molecule type" value="Genomic_DNA"/>
</dbReference>
<evidence type="ECO:0000256" key="4">
    <source>
        <dbReference type="ARBA" id="ARBA00022989"/>
    </source>
</evidence>
<comment type="caution">
    <text evidence="7">The sequence shown here is derived from an EMBL/GenBank/DDBJ whole genome shotgun (WGS) entry which is preliminary data.</text>
</comment>
<dbReference type="Proteomes" id="UP000315677">
    <property type="component" value="Unassembled WGS sequence"/>
</dbReference>
<proteinExistence type="predicted"/>
<protein>
    <submittedName>
        <fullName evidence="7">O-antigen/teichoic acid export membrane protein</fullName>
    </submittedName>
</protein>
<feature type="transmembrane region" description="Helical" evidence="6">
    <location>
        <begin position="343"/>
        <end position="366"/>
    </location>
</feature>
<feature type="transmembrane region" description="Helical" evidence="6">
    <location>
        <begin position="90"/>
        <end position="109"/>
    </location>
</feature>
<keyword evidence="4 6" id="KW-1133">Transmembrane helix</keyword>
<comment type="subcellular location">
    <subcellularLocation>
        <location evidence="1">Cell membrane</location>
        <topology evidence="1">Multi-pass membrane protein</topology>
    </subcellularLocation>
</comment>
<feature type="transmembrane region" description="Helical" evidence="6">
    <location>
        <begin position="372"/>
        <end position="394"/>
    </location>
</feature>
<keyword evidence="3 6" id="KW-0812">Transmembrane</keyword>
<feature type="transmembrane region" description="Helical" evidence="6">
    <location>
        <begin position="208"/>
        <end position="225"/>
    </location>
</feature>
<feature type="transmembrane region" description="Helical" evidence="6">
    <location>
        <begin position="275"/>
        <end position="298"/>
    </location>
</feature>
<accession>A0A543DZL8</accession>
<dbReference type="PANTHER" id="PTHR30250:SF11">
    <property type="entry name" value="O-ANTIGEN TRANSPORTER-RELATED"/>
    <property type="match status" value="1"/>
</dbReference>
<dbReference type="AlphaFoldDB" id="A0A543DZL8"/>
<evidence type="ECO:0000256" key="3">
    <source>
        <dbReference type="ARBA" id="ARBA00022692"/>
    </source>
</evidence>
<feature type="transmembrane region" description="Helical" evidence="6">
    <location>
        <begin position="310"/>
        <end position="336"/>
    </location>
</feature>
<evidence type="ECO:0000313" key="7">
    <source>
        <dbReference type="EMBL" id="TQM14790.1"/>
    </source>
</evidence>
<keyword evidence="8" id="KW-1185">Reference proteome</keyword>
<dbReference type="GO" id="GO:0005886">
    <property type="term" value="C:plasma membrane"/>
    <property type="evidence" value="ECO:0007669"/>
    <property type="project" value="UniProtKB-SubCell"/>
</dbReference>
<sequence>MTSGAWADVRASLRGSPWYLLFTLAGAALAVAQLLMMPQLLDPVQFSIALLAFSVTQAMLQFGDVGHGNAAMRADLPGAARQDLRSSGLAIAYTVGLVLAVAIVLIGVLTGSRADVVGALAVAAIAGALLMNGKMAANEAIHAGAGSRAMRLAFSWQNSPKMGQLAGTLTGSGLGVVVAGLVSAMAVTRVRWVRPQAGWRSLWANCSWWAPGVVVSLCAFLLSWADTYLIASTLGLAEAGMYQAVYRPMLGVTYVVFPALSLLQAAENRGDRGRVRVLGCGVILVASAVLGVLSMLLVRHGSTVWPEYKFPAVLTATVAMTVFMFCGSAIAGALLLVRGATRWLIIANVAALAVMVSGFAGLPVVGINISPISVATVSLLAWTTAAVMQAVGLCSAPERRRFRRWPPRRSLRDSSEQRASRT</sequence>
<feature type="transmembrane region" description="Helical" evidence="6">
    <location>
        <begin position="18"/>
        <end position="37"/>
    </location>
</feature>
<evidence type="ECO:0000256" key="1">
    <source>
        <dbReference type="ARBA" id="ARBA00004651"/>
    </source>
</evidence>
<feature type="transmembrane region" description="Helical" evidence="6">
    <location>
        <begin position="44"/>
        <end position="63"/>
    </location>
</feature>
<dbReference type="PANTHER" id="PTHR30250">
    <property type="entry name" value="PST FAMILY PREDICTED COLANIC ACID TRANSPORTER"/>
    <property type="match status" value="1"/>
</dbReference>
<keyword evidence="5 6" id="KW-0472">Membrane</keyword>
<name>A0A543DZL8_9PSEU</name>
<evidence type="ECO:0000313" key="8">
    <source>
        <dbReference type="Proteomes" id="UP000315677"/>
    </source>
</evidence>
<feature type="transmembrane region" description="Helical" evidence="6">
    <location>
        <begin position="245"/>
        <end position="263"/>
    </location>
</feature>
<feature type="transmembrane region" description="Helical" evidence="6">
    <location>
        <begin position="116"/>
        <end position="133"/>
    </location>
</feature>
<reference evidence="7 8" key="1">
    <citation type="submission" date="2019-06" db="EMBL/GenBank/DDBJ databases">
        <title>Sequencing the genomes of 1000 actinobacteria strains.</title>
        <authorList>
            <person name="Klenk H.-P."/>
        </authorList>
    </citation>
    <scope>NUCLEOTIDE SEQUENCE [LARGE SCALE GENOMIC DNA]</scope>
    <source>
        <strain evidence="7 8">DSM 45301</strain>
    </source>
</reference>
<dbReference type="InterPro" id="IPR050833">
    <property type="entry name" value="Poly_Biosynth_Transport"/>
</dbReference>
<evidence type="ECO:0000256" key="2">
    <source>
        <dbReference type="ARBA" id="ARBA00022475"/>
    </source>
</evidence>